<evidence type="ECO:0008006" key="3">
    <source>
        <dbReference type="Google" id="ProtNLM"/>
    </source>
</evidence>
<protein>
    <recommendedName>
        <fullName evidence="3">Retrotransposon gag domain-containing protein</fullName>
    </recommendedName>
</protein>
<keyword evidence="2" id="KW-1185">Reference proteome</keyword>
<name>A0A371I975_MUCPR</name>
<reference evidence="1" key="1">
    <citation type="submission" date="2018-05" db="EMBL/GenBank/DDBJ databases">
        <title>Draft genome of Mucuna pruriens seed.</title>
        <authorList>
            <person name="Nnadi N.E."/>
            <person name="Vos R."/>
            <person name="Hasami M.H."/>
            <person name="Devisetty U.K."/>
            <person name="Aguiy J.C."/>
        </authorList>
    </citation>
    <scope>NUCLEOTIDE SEQUENCE [LARGE SCALE GENOMIC DNA]</scope>
    <source>
        <strain evidence="1">JCA_2017</strain>
    </source>
</reference>
<proteinExistence type="predicted"/>
<feature type="non-terminal residue" evidence="1">
    <location>
        <position position="1"/>
    </location>
</feature>
<dbReference type="EMBL" id="QJKJ01000615">
    <property type="protein sequence ID" value="RDY11593.1"/>
    <property type="molecule type" value="Genomic_DNA"/>
</dbReference>
<dbReference type="Proteomes" id="UP000257109">
    <property type="component" value="Unassembled WGS sequence"/>
</dbReference>
<gene>
    <name evidence="1" type="ORF">CR513_03727</name>
</gene>
<comment type="caution">
    <text evidence="1">The sequence shown here is derived from an EMBL/GenBank/DDBJ whole genome shotgun (WGS) entry which is preliminary data.</text>
</comment>
<dbReference type="AlphaFoldDB" id="A0A371I975"/>
<evidence type="ECO:0000313" key="1">
    <source>
        <dbReference type="EMBL" id="RDY11593.1"/>
    </source>
</evidence>
<sequence length="178" mass="20554">MVKELKKTSKAYQPLHLEIMVVDPRVSSIGNQSFQSSSSSWIQVEKHNKMKNSMKLWANFKRKHDEYVDLKLIVDQILQRLHQGPYSVEEYHKEMEMDLNLSELVYQAIKVEIQLRRKSASRKTAKRERRIGLVGRSPKKGSEASIGRKELTPIPTPIPPRISSIKCFKCLGKEHIAS</sequence>
<accession>A0A371I975</accession>
<organism evidence="1 2">
    <name type="scientific">Mucuna pruriens</name>
    <name type="common">Velvet bean</name>
    <name type="synonym">Dolichos pruriens</name>
    <dbReference type="NCBI Taxonomy" id="157652"/>
    <lineage>
        <taxon>Eukaryota</taxon>
        <taxon>Viridiplantae</taxon>
        <taxon>Streptophyta</taxon>
        <taxon>Embryophyta</taxon>
        <taxon>Tracheophyta</taxon>
        <taxon>Spermatophyta</taxon>
        <taxon>Magnoliopsida</taxon>
        <taxon>eudicotyledons</taxon>
        <taxon>Gunneridae</taxon>
        <taxon>Pentapetalae</taxon>
        <taxon>rosids</taxon>
        <taxon>fabids</taxon>
        <taxon>Fabales</taxon>
        <taxon>Fabaceae</taxon>
        <taxon>Papilionoideae</taxon>
        <taxon>50 kb inversion clade</taxon>
        <taxon>NPAAA clade</taxon>
        <taxon>indigoferoid/millettioid clade</taxon>
        <taxon>Phaseoleae</taxon>
        <taxon>Mucuna</taxon>
    </lineage>
</organism>
<evidence type="ECO:0000313" key="2">
    <source>
        <dbReference type="Proteomes" id="UP000257109"/>
    </source>
</evidence>